<keyword evidence="5 8" id="KW-0812">Transmembrane</keyword>
<evidence type="ECO:0000256" key="4">
    <source>
        <dbReference type="ARBA" id="ARBA00022679"/>
    </source>
</evidence>
<dbReference type="KEGG" id="kqi:F1D05_08300"/>
<organism evidence="10 11">
    <name type="scientific">Kribbella qitaiheensis</name>
    <dbReference type="NCBI Taxonomy" id="1544730"/>
    <lineage>
        <taxon>Bacteria</taxon>
        <taxon>Bacillati</taxon>
        <taxon>Actinomycetota</taxon>
        <taxon>Actinomycetes</taxon>
        <taxon>Propionibacteriales</taxon>
        <taxon>Kribbellaceae</taxon>
        <taxon>Kribbella</taxon>
    </lineage>
</organism>
<evidence type="ECO:0000313" key="11">
    <source>
        <dbReference type="Proteomes" id="UP000515563"/>
    </source>
</evidence>
<evidence type="ECO:0000256" key="3">
    <source>
        <dbReference type="ARBA" id="ARBA00022676"/>
    </source>
</evidence>
<feature type="transmembrane region" description="Helical" evidence="8">
    <location>
        <begin position="268"/>
        <end position="292"/>
    </location>
</feature>
<dbReference type="InterPro" id="IPR050256">
    <property type="entry name" value="Glycosyltransferase_2"/>
</dbReference>
<keyword evidence="4 10" id="KW-0808">Transferase</keyword>
<dbReference type="AlphaFoldDB" id="A0A7G6WV78"/>
<evidence type="ECO:0000256" key="2">
    <source>
        <dbReference type="ARBA" id="ARBA00006739"/>
    </source>
</evidence>
<accession>A0A7G6WV78</accession>
<proteinExistence type="inferred from homology"/>
<evidence type="ECO:0000256" key="5">
    <source>
        <dbReference type="ARBA" id="ARBA00022692"/>
    </source>
</evidence>
<evidence type="ECO:0000256" key="1">
    <source>
        <dbReference type="ARBA" id="ARBA00004141"/>
    </source>
</evidence>
<dbReference type="Proteomes" id="UP000515563">
    <property type="component" value="Chromosome"/>
</dbReference>
<dbReference type="InterPro" id="IPR001173">
    <property type="entry name" value="Glyco_trans_2-like"/>
</dbReference>
<evidence type="ECO:0000313" key="10">
    <source>
        <dbReference type="EMBL" id="QNE17893.1"/>
    </source>
</evidence>
<evidence type="ECO:0000256" key="6">
    <source>
        <dbReference type="ARBA" id="ARBA00022989"/>
    </source>
</evidence>
<reference evidence="11" key="1">
    <citation type="submission" date="2019-09" db="EMBL/GenBank/DDBJ databases">
        <title>Antimicrobial potential of Antarctic Bacteria.</title>
        <authorList>
            <person name="Benaud N."/>
            <person name="Edwards R.J."/>
            <person name="Ferrari B.C."/>
        </authorList>
    </citation>
    <scope>NUCLEOTIDE SEQUENCE [LARGE SCALE GENOMIC DNA]</scope>
    <source>
        <strain evidence="11">SPB151</strain>
    </source>
</reference>
<protein>
    <submittedName>
        <fullName evidence="10">Glycosyltransferase family 2 protein</fullName>
    </submittedName>
</protein>
<dbReference type="CDD" id="cd04187">
    <property type="entry name" value="DPM1_like_bac"/>
    <property type="match status" value="1"/>
</dbReference>
<reference evidence="10 11" key="2">
    <citation type="journal article" date="2020" name="Microbiol. Resour. Announc.">
        <title>Antarctic desert soil bacteria exhibit high novel natural product potential, evaluated through long-read genome sequencing and comparative genomics.</title>
        <authorList>
            <person name="Benaud N."/>
            <person name="Edwards R.J."/>
            <person name="Amos T.G."/>
            <person name="D'Agostino P.M."/>
            <person name="Gutierrez-Chavez C."/>
            <person name="Montgomery K."/>
            <person name="Nicetic I."/>
            <person name="Ferrari B.C."/>
        </authorList>
    </citation>
    <scope>NUCLEOTIDE SEQUENCE [LARGE SCALE GENOMIC DNA]</scope>
    <source>
        <strain evidence="10 11">SPB151</strain>
    </source>
</reference>
<dbReference type="PANTHER" id="PTHR48090:SF1">
    <property type="entry name" value="PROPHAGE BACTOPRENOL GLUCOSYL TRANSFERASE HOMOLOG"/>
    <property type="match status" value="1"/>
</dbReference>
<dbReference type="EMBL" id="CP043661">
    <property type="protein sequence ID" value="QNE17893.1"/>
    <property type="molecule type" value="Genomic_DNA"/>
</dbReference>
<keyword evidence="7 8" id="KW-0472">Membrane</keyword>
<keyword evidence="11" id="KW-1185">Reference proteome</keyword>
<feature type="domain" description="Glycosyltransferase 2-like" evidence="9">
    <location>
        <begin position="9"/>
        <end position="171"/>
    </location>
</feature>
<comment type="similarity">
    <text evidence="2">Belongs to the glycosyltransferase 2 family.</text>
</comment>
<dbReference type="SUPFAM" id="SSF53448">
    <property type="entry name" value="Nucleotide-diphospho-sugar transferases"/>
    <property type="match status" value="1"/>
</dbReference>
<dbReference type="Gene3D" id="3.90.550.10">
    <property type="entry name" value="Spore Coat Polysaccharide Biosynthesis Protein SpsA, Chain A"/>
    <property type="match status" value="1"/>
</dbReference>
<dbReference type="PANTHER" id="PTHR48090">
    <property type="entry name" value="UNDECAPRENYL-PHOSPHATE 4-DEOXY-4-FORMAMIDO-L-ARABINOSE TRANSFERASE-RELATED"/>
    <property type="match status" value="1"/>
</dbReference>
<dbReference type="RefSeq" id="WP_185446724.1">
    <property type="nucleotide sequence ID" value="NZ_CP043661.1"/>
</dbReference>
<comment type="subcellular location">
    <subcellularLocation>
        <location evidence="1">Membrane</location>
        <topology evidence="1">Multi-pass membrane protein</topology>
    </subcellularLocation>
</comment>
<evidence type="ECO:0000259" key="9">
    <source>
        <dbReference type="Pfam" id="PF00535"/>
    </source>
</evidence>
<feature type="transmembrane region" description="Helical" evidence="8">
    <location>
        <begin position="234"/>
        <end position="256"/>
    </location>
</feature>
<dbReference type="GO" id="GO:0016757">
    <property type="term" value="F:glycosyltransferase activity"/>
    <property type="evidence" value="ECO:0007669"/>
    <property type="project" value="UniProtKB-KW"/>
</dbReference>
<dbReference type="InterPro" id="IPR029044">
    <property type="entry name" value="Nucleotide-diphossugar_trans"/>
</dbReference>
<sequence length="326" mass="35820">MRDTDLELSVVVPMYDEEEVLPIFFERMRPLLDGLDVRYEVLVVDDGSRDATASLLLAAAVGWPQLRLVRLLRNSGHQAALSAGFRRARGKYLVTIDADLQDPPEVIAELLAAVKSAAVDVVYGVRSDRSSDTWVKRTTARMYYRLMGRLVGKDIPFDAGDFRLVSRRVVDAVNGLPEDGRVFRLVIPWLGFPSTEVRYVRAERAAGTTKYGVGKMFRLAFDSVTAFSAAPLRLATWLGLLGGLLSGLFVIGALVIKLSGQSIPGWTSTVLAVSVIGAIQLLCLGLLGEYVARLFQSSQKRPQFLVGYDSLEDKGHQALEEESVNS</sequence>
<keyword evidence="3" id="KW-0328">Glycosyltransferase</keyword>
<name>A0A7G6WV78_9ACTN</name>
<evidence type="ECO:0000256" key="8">
    <source>
        <dbReference type="SAM" id="Phobius"/>
    </source>
</evidence>
<evidence type="ECO:0000256" key="7">
    <source>
        <dbReference type="ARBA" id="ARBA00023136"/>
    </source>
</evidence>
<dbReference type="GO" id="GO:0005886">
    <property type="term" value="C:plasma membrane"/>
    <property type="evidence" value="ECO:0007669"/>
    <property type="project" value="TreeGrafter"/>
</dbReference>
<keyword evidence="6 8" id="KW-1133">Transmembrane helix</keyword>
<dbReference type="Pfam" id="PF00535">
    <property type="entry name" value="Glycos_transf_2"/>
    <property type="match status" value="1"/>
</dbReference>
<gene>
    <name evidence="10" type="ORF">F1D05_08300</name>
</gene>